<protein>
    <submittedName>
        <fullName evidence="2">Uncharacterized protein</fullName>
    </submittedName>
</protein>
<name>Q56YC0_ARATH</name>
<feature type="compositionally biased region" description="Basic and acidic residues" evidence="1">
    <location>
        <begin position="21"/>
        <end position="37"/>
    </location>
</feature>
<accession>Q56YC0</accession>
<evidence type="ECO:0000313" key="2">
    <source>
        <dbReference type="EMBL" id="BAD94359.1"/>
    </source>
</evidence>
<dbReference type="EMBL" id="AK221403">
    <property type="protein sequence ID" value="BAD94359.1"/>
    <property type="molecule type" value="mRNA"/>
</dbReference>
<organism evidence="2">
    <name type="scientific">Arabidopsis thaliana</name>
    <name type="common">Mouse-ear cress</name>
    <dbReference type="NCBI Taxonomy" id="3702"/>
    <lineage>
        <taxon>Eukaryota</taxon>
        <taxon>Viridiplantae</taxon>
        <taxon>Streptophyta</taxon>
        <taxon>Embryophyta</taxon>
        <taxon>Tracheophyta</taxon>
        <taxon>Spermatophyta</taxon>
        <taxon>Magnoliopsida</taxon>
        <taxon>eudicotyledons</taxon>
        <taxon>Gunneridae</taxon>
        <taxon>Pentapetalae</taxon>
        <taxon>rosids</taxon>
        <taxon>malvids</taxon>
        <taxon>Brassicales</taxon>
        <taxon>Brassicaceae</taxon>
        <taxon>Camelineae</taxon>
        <taxon>Arabidopsis</taxon>
    </lineage>
</organism>
<sequence length="37" mass="4259">MSHLPLLHFTLVANPSRRQSKRDMYPLDTHGPDKDPS</sequence>
<reference evidence="2" key="1">
    <citation type="submission" date="2005-03" db="EMBL/GenBank/DDBJ databases">
        <title>Large-scale analysis of RIKEN Arabidopsis full-length (RAFL) cDNAs.</title>
        <authorList>
            <person name="Totoki Y."/>
            <person name="Seki M."/>
            <person name="Ishida J."/>
            <person name="Nakajima M."/>
            <person name="Enju A."/>
            <person name="Kamiya A."/>
            <person name="Narusaka M."/>
            <person name="Shin-i T."/>
            <person name="Nakagawa M."/>
            <person name="Sakamoto N."/>
            <person name="Oishi K."/>
            <person name="Kohara Y."/>
            <person name="Kobayashi M."/>
            <person name="Toyoda A."/>
            <person name="Sakaki Y."/>
            <person name="Sakurai T."/>
            <person name="Iida K."/>
            <person name="Akiyama K."/>
            <person name="Satou M."/>
            <person name="Toyoda T."/>
            <person name="Konagaya A."/>
            <person name="Carninci P."/>
            <person name="Kawai J."/>
            <person name="Hayashizaki Y."/>
            <person name="Shinozaki K."/>
        </authorList>
    </citation>
    <scope>NUCLEOTIDE SEQUENCE</scope>
</reference>
<evidence type="ECO:0000256" key="1">
    <source>
        <dbReference type="SAM" id="MobiDB-lite"/>
    </source>
</evidence>
<dbReference type="AlphaFoldDB" id="Q56YC0"/>
<feature type="region of interest" description="Disordered" evidence="1">
    <location>
        <begin position="15"/>
        <end position="37"/>
    </location>
</feature>
<proteinExistence type="evidence at transcript level"/>